<reference evidence="9 10" key="1">
    <citation type="submission" date="2013-03" db="EMBL/GenBank/DDBJ databases">
        <title>The Genome Sequence of Cladophialophora psammophila CBS 110553.</title>
        <authorList>
            <consortium name="The Broad Institute Genomics Platform"/>
            <person name="Cuomo C."/>
            <person name="de Hoog S."/>
            <person name="Gorbushina A."/>
            <person name="Walker B."/>
            <person name="Young S.K."/>
            <person name="Zeng Q."/>
            <person name="Gargeya S."/>
            <person name="Fitzgerald M."/>
            <person name="Haas B."/>
            <person name="Abouelleil A."/>
            <person name="Allen A.W."/>
            <person name="Alvarado L."/>
            <person name="Arachchi H.M."/>
            <person name="Berlin A.M."/>
            <person name="Chapman S.B."/>
            <person name="Gainer-Dewar J."/>
            <person name="Goldberg J."/>
            <person name="Griggs A."/>
            <person name="Gujja S."/>
            <person name="Hansen M."/>
            <person name="Howarth C."/>
            <person name="Imamovic A."/>
            <person name="Ireland A."/>
            <person name="Larimer J."/>
            <person name="McCowan C."/>
            <person name="Murphy C."/>
            <person name="Pearson M."/>
            <person name="Poon T.W."/>
            <person name="Priest M."/>
            <person name="Roberts A."/>
            <person name="Saif S."/>
            <person name="Shea T."/>
            <person name="Sisk P."/>
            <person name="Sykes S."/>
            <person name="Wortman J."/>
            <person name="Nusbaum C."/>
            <person name="Birren B."/>
        </authorList>
    </citation>
    <scope>NUCLEOTIDE SEQUENCE [LARGE SCALE GENOMIC DNA]</scope>
    <source>
        <strain evidence="9 10">CBS 110553</strain>
    </source>
</reference>
<feature type="domain" description="Pleiotropic ABC efflux transporter N-terminal" evidence="8">
    <location>
        <begin position="135"/>
        <end position="179"/>
    </location>
</feature>
<comment type="caution">
    <text evidence="9">The sequence shown here is derived from an EMBL/GenBank/DDBJ whole genome shotgun (WGS) entry which is preliminary data.</text>
</comment>
<keyword evidence="4 6" id="KW-1133">Transmembrane helix</keyword>
<protein>
    <recommendedName>
        <fullName evidence="11">ABC-2 type transporter domain-containing protein</fullName>
    </recommendedName>
</protein>
<dbReference type="EMBL" id="AMGX01000003">
    <property type="protein sequence ID" value="EXJ74631.1"/>
    <property type="molecule type" value="Genomic_DNA"/>
</dbReference>
<dbReference type="OrthoDB" id="10539088at2759"/>
<evidence type="ECO:0000256" key="3">
    <source>
        <dbReference type="ARBA" id="ARBA00022692"/>
    </source>
</evidence>
<name>W9XCG4_9EURO</name>
<dbReference type="GO" id="GO:0140359">
    <property type="term" value="F:ABC-type transporter activity"/>
    <property type="evidence" value="ECO:0007669"/>
    <property type="project" value="InterPro"/>
</dbReference>
<dbReference type="RefSeq" id="XP_007741731.1">
    <property type="nucleotide sequence ID" value="XM_007743541.1"/>
</dbReference>
<dbReference type="Proteomes" id="UP000019471">
    <property type="component" value="Unassembled WGS sequence"/>
</dbReference>
<evidence type="ECO:0000256" key="2">
    <source>
        <dbReference type="ARBA" id="ARBA00022448"/>
    </source>
</evidence>
<feature type="transmembrane region" description="Helical" evidence="6">
    <location>
        <begin position="327"/>
        <end position="344"/>
    </location>
</feature>
<accession>W9XCG4</accession>
<dbReference type="GeneID" id="19187658"/>
<organism evidence="9 10">
    <name type="scientific">Cladophialophora psammophila CBS 110553</name>
    <dbReference type="NCBI Taxonomy" id="1182543"/>
    <lineage>
        <taxon>Eukaryota</taxon>
        <taxon>Fungi</taxon>
        <taxon>Dikarya</taxon>
        <taxon>Ascomycota</taxon>
        <taxon>Pezizomycotina</taxon>
        <taxon>Eurotiomycetes</taxon>
        <taxon>Chaetothyriomycetidae</taxon>
        <taxon>Chaetothyriales</taxon>
        <taxon>Herpotrichiellaceae</taxon>
        <taxon>Cladophialophora</taxon>
    </lineage>
</organism>
<dbReference type="GO" id="GO:0016020">
    <property type="term" value="C:membrane"/>
    <property type="evidence" value="ECO:0007669"/>
    <property type="project" value="UniProtKB-SubCell"/>
</dbReference>
<dbReference type="InterPro" id="IPR013525">
    <property type="entry name" value="ABC2_TM"/>
</dbReference>
<comment type="subcellular location">
    <subcellularLocation>
        <location evidence="1">Membrane</location>
        <topology evidence="1">Multi-pass membrane protein</topology>
    </subcellularLocation>
</comment>
<dbReference type="HOGENOM" id="CLU_556674_0_0_1"/>
<feature type="transmembrane region" description="Helical" evidence="6">
    <location>
        <begin position="464"/>
        <end position="488"/>
    </location>
</feature>
<evidence type="ECO:0000256" key="4">
    <source>
        <dbReference type="ARBA" id="ARBA00022989"/>
    </source>
</evidence>
<evidence type="ECO:0000259" key="8">
    <source>
        <dbReference type="Pfam" id="PF14510"/>
    </source>
</evidence>
<gene>
    <name evidence="9" type="ORF">A1O5_02928</name>
</gene>
<evidence type="ECO:0000313" key="9">
    <source>
        <dbReference type="EMBL" id="EXJ74631.1"/>
    </source>
</evidence>
<evidence type="ECO:0000313" key="10">
    <source>
        <dbReference type="Proteomes" id="UP000019471"/>
    </source>
</evidence>
<evidence type="ECO:0000256" key="5">
    <source>
        <dbReference type="ARBA" id="ARBA00023136"/>
    </source>
</evidence>
<evidence type="ECO:0000256" key="1">
    <source>
        <dbReference type="ARBA" id="ARBA00004141"/>
    </source>
</evidence>
<dbReference type="InterPro" id="IPR029481">
    <property type="entry name" value="ABC_trans_N"/>
</dbReference>
<keyword evidence="2" id="KW-0813">Transport</keyword>
<feature type="transmembrane region" description="Helical" evidence="6">
    <location>
        <begin position="356"/>
        <end position="378"/>
    </location>
</feature>
<dbReference type="AlphaFoldDB" id="W9XCG4"/>
<dbReference type="STRING" id="1182543.W9XCG4"/>
<proteinExistence type="predicted"/>
<feature type="transmembrane region" description="Helical" evidence="6">
    <location>
        <begin position="434"/>
        <end position="452"/>
    </location>
</feature>
<evidence type="ECO:0008006" key="11">
    <source>
        <dbReference type="Google" id="ProtNLM"/>
    </source>
</evidence>
<feature type="domain" description="ABC-2 type transporter transmembrane" evidence="7">
    <location>
        <begin position="304"/>
        <end position="488"/>
    </location>
</feature>
<dbReference type="eggNOG" id="KOG0065">
    <property type="taxonomic scope" value="Eukaryota"/>
</dbReference>
<feature type="transmembrane region" description="Helical" evidence="6">
    <location>
        <begin position="399"/>
        <end position="422"/>
    </location>
</feature>
<evidence type="ECO:0000256" key="6">
    <source>
        <dbReference type="SAM" id="Phobius"/>
    </source>
</evidence>
<evidence type="ECO:0000259" key="7">
    <source>
        <dbReference type="Pfam" id="PF01061"/>
    </source>
</evidence>
<dbReference type="Pfam" id="PF14510">
    <property type="entry name" value="ABC_trans_N"/>
    <property type="match status" value="1"/>
</dbReference>
<sequence>MSAFGGFDFGAAVRAYCNDVMEANAPQVGLLRTFVRAVSSSQAPMEREISTASSTEEDYQEIYEAAIHDRLRDGLETLAERKKPKRHHRYLHVKQQDPELTTIATRISNDMRIAPKSLADIVPPETLKMRNSIFDSWASTFVQMVREDGIKRSNIGVCFKSLTVCGTGSSLALQPTAASPWLDLARLLMFVTRCKPEPRVNQSIFDVFNKVMVLQTPDFLTSITSPWERQPRPKYADTIPRTPIEFEQYWLKSEDYHACTAEITRCQENAKENGRLEALRATHHAAQAHHTRAKSPFLLSVWMQIRLRMKRSSQLLWNDRNSTVTLAMRRIILALIVGSIYFNPPDTTASLHSRGVVIFLATLLNALMAITEIAALFAKSGIVRKQNSFAFYHPFAGGFGAFIVNIPVKFVISILFDVIYYFLSRLRPDTSSFFTFPLFNFVGILVMSTMFRSIGASSKQLPQAYAISGITVLMMVIYTGFILQTAYIHP</sequence>
<keyword evidence="5 6" id="KW-0472">Membrane</keyword>
<keyword evidence="3 6" id="KW-0812">Transmembrane</keyword>
<dbReference type="PANTHER" id="PTHR19241">
    <property type="entry name" value="ATP-BINDING CASSETTE TRANSPORTER"/>
    <property type="match status" value="1"/>
</dbReference>
<keyword evidence="10" id="KW-1185">Reference proteome</keyword>
<dbReference type="Pfam" id="PF01061">
    <property type="entry name" value="ABC2_membrane"/>
    <property type="match status" value="1"/>
</dbReference>